<protein>
    <submittedName>
        <fullName evidence="2">Uncharacterized protein</fullName>
    </submittedName>
</protein>
<evidence type="ECO:0000313" key="2">
    <source>
        <dbReference type="EMBL" id="KIJ28695.1"/>
    </source>
</evidence>
<name>A0A0C9UU15_SPHS4</name>
<dbReference type="EMBL" id="KN837300">
    <property type="protein sequence ID" value="KIJ28695.1"/>
    <property type="molecule type" value="Genomic_DNA"/>
</dbReference>
<evidence type="ECO:0000256" key="1">
    <source>
        <dbReference type="SAM" id="MobiDB-lite"/>
    </source>
</evidence>
<sequence>MNFNTSSTIDTAELTQTSVDPSMQALGEQGVITGNKSDEPHAMTQDCPTVSATTVACDITTDRASAPNNTNANVNPPVLEGDTDGKIGADGFWEPNDWNFPPFVPINRLHHYSVHALGVRFLEACLGEYKKIEGPRGVGTAAYEATLAKSRLEWKRDLAKSYMYHWPDFDYNSILPPNASQSQERAAWNVSV</sequence>
<dbReference type="HOGENOM" id="CLU_1416005_0_0_1"/>
<proteinExistence type="predicted"/>
<evidence type="ECO:0000313" key="3">
    <source>
        <dbReference type="Proteomes" id="UP000054279"/>
    </source>
</evidence>
<dbReference type="AlphaFoldDB" id="A0A0C9UU15"/>
<gene>
    <name evidence="2" type="ORF">M422DRAFT_54502</name>
</gene>
<dbReference type="Proteomes" id="UP000054279">
    <property type="component" value="Unassembled WGS sequence"/>
</dbReference>
<accession>A0A0C9UU15</accession>
<organism evidence="2 3">
    <name type="scientific">Sphaerobolus stellatus (strain SS14)</name>
    <dbReference type="NCBI Taxonomy" id="990650"/>
    <lineage>
        <taxon>Eukaryota</taxon>
        <taxon>Fungi</taxon>
        <taxon>Dikarya</taxon>
        <taxon>Basidiomycota</taxon>
        <taxon>Agaricomycotina</taxon>
        <taxon>Agaricomycetes</taxon>
        <taxon>Phallomycetidae</taxon>
        <taxon>Geastrales</taxon>
        <taxon>Sphaerobolaceae</taxon>
        <taxon>Sphaerobolus</taxon>
    </lineage>
</organism>
<keyword evidence="3" id="KW-1185">Reference proteome</keyword>
<feature type="compositionally biased region" description="Polar residues" evidence="1">
    <location>
        <begin position="1"/>
        <end position="21"/>
    </location>
</feature>
<feature type="region of interest" description="Disordered" evidence="1">
    <location>
        <begin position="1"/>
        <end position="24"/>
    </location>
</feature>
<reference evidence="2 3" key="1">
    <citation type="submission" date="2014-06" db="EMBL/GenBank/DDBJ databases">
        <title>Evolutionary Origins and Diversification of the Mycorrhizal Mutualists.</title>
        <authorList>
            <consortium name="DOE Joint Genome Institute"/>
            <consortium name="Mycorrhizal Genomics Consortium"/>
            <person name="Kohler A."/>
            <person name="Kuo A."/>
            <person name="Nagy L.G."/>
            <person name="Floudas D."/>
            <person name="Copeland A."/>
            <person name="Barry K.W."/>
            <person name="Cichocki N."/>
            <person name="Veneault-Fourrey C."/>
            <person name="LaButti K."/>
            <person name="Lindquist E.A."/>
            <person name="Lipzen A."/>
            <person name="Lundell T."/>
            <person name="Morin E."/>
            <person name="Murat C."/>
            <person name="Riley R."/>
            <person name="Ohm R."/>
            <person name="Sun H."/>
            <person name="Tunlid A."/>
            <person name="Henrissat B."/>
            <person name="Grigoriev I.V."/>
            <person name="Hibbett D.S."/>
            <person name="Martin F."/>
        </authorList>
    </citation>
    <scope>NUCLEOTIDE SEQUENCE [LARGE SCALE GENOMIC DNA]</scope>
    <source>
        <strain evidence="2 3">SS14</strain>
    </source>
</reference>